<organism evidence="2">
    <name type="scientific">Xenopus tropicalis</name>
    <name type="common">Western clawed frog</name>
    <name type="synonym">Silurana tropicalis</name>
    <dbReference type="NCBI Taxonomy" id="8364"/>
    <lineage>
        <taxon>Eukaryota</taxon>
        <taxon>Metazoa</taxon>
        <taxon>Chordata</taxon>
        <taxon>Craniata</taxon>
        <taxon>Vertebrata</taxon>
        <taxon>Euteleostomi</taxon>
        <taxon>Amphibia</taxon>
        <taxon>Batrachia</taxon>
        <taxon>Anura</taxon>
        <taxon>Pipoidea</taxon>
        <taxon>Pipidae</taxon>
        <taxon>Xenopodinae</taxon>
        <taxon>Xenopus</taxon>
        <taxon>Silurana</taxon>
    </lineage>
</organism>
<dbReference type="Ensembl" id="ENSXETT00000108255">
    <property type="protein sequence ID" value="ENSXETP00000103168"/>
    <property type="gene ID" value="ENSXETG00000042225"/>
</dbReference>
<keyword evidence="1" id="KW-0812">Transmembrane</keyword>
<gene>
    <name evidence="2" type="primary">LOC100488277</name>
</gene>
<dbReference type="InParanoid" id="A0A803J5N8"/>
<reference evidence="2" key="1">
    <citation type="journal article" date="2010" name="Science">
        <title>The genome of the Western clawed frog Xenopus tropicalis.</title>
        <authorList>
            <person name="Hellsten U."/>
            <person name="Harland R.M."/>
            <person name="Gilchrist M.J."/>
            <person name="Hendrix D."/>
            <person name="Jurka J."/>
            <person name="Kapitonov V."/>
            <person name="Ovcharenko I."/>
            <person name="Putnam N.H."/>
            <person name="Shu S."/>
            <person name="Taher L."/>
            <person name="Blitz I.L."/>
            <person name="Blumberg B."/>
            <person name="Dichmann D.S."/>
            <person name="Dubchak I."/>
            <person name="Amaya E."/>
            <person name="Detter J.C."/>
            <person name="Fletcher R."/>
            <person name="Gerhard D.S."/>
            <person name="Goodstein D."/>
            <person name="Graves T."/>
            <person name="Grigoriev I.V."/>
            <person name="Grimwood J."/>
            <person name="Kawashima T."/>
            <person name="Lindquist E."/>
            <person name="Lucas S.M."/>
            <person name="Mead P.E."/>
            <person name="Mitros T."/>
            <person name="Ogino H."/>
            <person name="Ohta Y."/>
            <person name="Poliakov A.V."/>
            <person name="Pollet N."/>
            <person name="Robert J."/>
            <person name="Salamov A."/>
            <person name="Sater A.K."/>
            <person name="Schmutz J."/>
            <person name="Terry A."/>
            <person name="Vize P.D."/>
            <person name="Warren W.C."/>
            <person name="Wells D."/>
            <person name="Wills A."/>
            <person name="Wilson R.K."/>
            <person name="Zimmerman L.B."/>
            <person name="Zorn A.M."/>
            <person name="Grainger R."/>
            <person name="Grammer T."/>
            <person name="Khokha M.K."/>
            <person name="Richardson P.M."/>
            <person name="Rokhsar D.S."/>
        </authorList>
    </citation>
    <scope>NUCLEOTIDE SEQUENCE [LARGE SCALE GENOMIC DNA]</scope>
    <source>
        <strain evidence="2">Nigerian</strain>
    </source>
</reference>
<proteinExistence type="predicted"/>
<feature type="transmembrane region" description="Helical" evidence="1">
    <location>
        <begin position="104"/>
        <end position="122"/>
    </location>
</feature>
<name>A0A803J5N8_XENTR</name>
<keyword evidence="1" id="KW-0472">Membrane</keyword>
<evidence type="ECO:0000256" key="1">
    <source>
        <dbReference type="SAM" id="Phobius"/>
    </source>
</evidence>
<dbReference type="GeneTree" id="ENSGT00530000065055"/>
<reference evidence="2" key="2">
    <citation type="submission" date="2021-03" db="UniProtKB">
        <authorList>
            <consortium name="Ensembl"/>
        </authorList>
    </citation>
    <scope>IDENTIFICATION</scope>
</reference>
<dbReference type="Pfam" id="PF15932">
    <property type="entry name" value="DUF4748"/>
    <property type="match status" value="1"/>
</dbReference>
<dbReference type="AlphaFoldDB" id="A0A803J5N8"/>
<accession>A0A803J5N8</accession>
<protein>
    <submittedName>
        <fullName evidence="2">Uncharacterized LOC100488277</fullName>
    </submittedName>
</protein>
<keyword evidence="1" id="KW-1133">Transmembrane helix</keyword>
<sequence length="157" mass="17768">MPCACQDVTVTRLVTNRQYGGGRERDVGVSEKREAVGLSYPLFLGVLVGAVKTQFCAPQSSIPHTAKQLHTHSRLWAKPELQEQASRIPEYIPQRKAKNPLKKVGLAWAIGFPSGILLFLLAKREVDKKRLAQLKVRQRMKEANLGEYERPRFNKTM</sequence>
<evidence type="ECO:0000313" key="2">
    <source>
        <dbReference type="Ensembl" id="ENSXETP00000103168"/>
    </source>
</evidence>
<dbReference type="InterPro" id="IPR031833">
    <property type="entry name" value="DUF4748"/>
</dbReference>